<feature type="region of interest" description="Disordered" evidence="1">
    <location>
        <begin position="39"/>
        <end position="69"/>
    </location>
</feature>
<dbReference type="EMBL" id="JABSTV010001247">
    <property type="protein sequence ID" value="KAH7973070.1"/>
    <property type="molecule type" value="Genomic_DNA"/>
</dbReference>
<reference evidence="2" key="1">
    <citation type="journal article" date="2020" name="Cell">
        <title>Large-Scale Comparative Analyses of Tick Genomes Elucidate Their Genetic Diversity and Vector Capacities.</title>
        <authorList>
            <consortium name="Tick Genome and Microbiome Consortium (TIGMIC)"/>
            <person name="Jia N."/>
            <person name="Wang J."/>
            <person name="Shi W."/>
            <person name="Du L."/>
            <person name="Sun Y."/>
            <person name="Zhan W."/>
            <person name="Jiang J.F."/>
            <person name="Wang Q."/>
            <person name="Zhang B."/>
            <person name="Ji P."/>
            <person name="Bell-Sakyi L."/>
            <person name="Cui X.M."/>
            <person name="Yuan T.T."/>
            <person name="Jiang B.G."/>
            <person name="Yang W.F."/>
            <person name="Lam T.T."/>
            <person name="Chang Q.C."/>
            <person name="Ding S.J."/>
            <person name="Wang X.J."/>
            <person name="Zhu J.G."/>
            <person name="Ruan X.D."/>
            <person name="Zhao L."/>
            <person name="Wei J.T."/>
            <person name="Ye R.Z."/>
            <person name="Que T.C."/>
            <person name="Du C.H."/>
            <person name="Zhou Y.H."/>
            <person name="Cheng J.X."/>
            <person name="Dai P.F."/>
            <person name="Guo W.B."/>
            <person name="Han X.H."/>
            <person name="Huang E.J."/>
            <person name="Li L.F."/>
            <person name="Wei W."/>
            <person name="Gao Y.C."/>
            <person name="Liu J.Z."/>
            <person name="Shao H.Z."/>
            <person name="Wang X."/>
            <person name="Wang C.C."/>
            <person name="Yang T.C."/>
            <person name="Huo Q.B."/>
            <person name="Li W."/>
            <person name="Chen H.Y."/>
            <person name="Chen S.E."/>
            <person name="Zhou L.G."/>
            <person name="Ni X.B."/>
            <person name="Tian J.H."/>
            <person name="Sheng Y."/>
            <person name="Liu T."/>
            <person name="Pan Y.S."/>
            <person name="Xia L.Y."/>
            <person name="Li J."/>
            <person name="Zhao F."/>
            <person name="Cao W.C."/>
        </authorList>
    </citation>
    <scope>NUCLEOTIDE SEQUENCE</scope>
    <source>
        <strain evidence="2">Rsan-2018</strain>
    </source>
</reference>
<evidence type="ECO:0000256" key="1">
    <source>
        <dbReference type="SAM" id="MobiDB-lite"/>
    </source>
</evidence>
<gene>
    <name evidence="2" type="ORF">HPB52_021009</name>
</gene>
<keyword evidence="3" id="KW-1185">Reference proteome</keyword>
<dbReference type="InterPro" id="IPR042467">
    <property type="entry name" value="Peptidase_C65_otubain_sub2"/>
</dbReference>
<dbReference type="VEuPathDB" id="VectorBase:RSAN_050916"/>
<comment type="caution">
    <text evidence="2">The sequence shown here is derived from an EMBL/GenBank/DDBJ whole genome shotgun (WGS) entry which is preliminary data.</text>
</comment>
<dbReference type="Proteomes" id="UP000821837">
    <property type="component" value="Chromosome 11"/>
</dbReference>
<evidence type="ECO:0008006" key="4">
    <source>
        <dbReference type="Google" id="ProtNLM"/>
    </source>
</evidence>
<organism evidence="2 3">
    <name type="scientific">Rhipicephalus sanguineus</name>
    <name type="common">Brown dog tick</name>
    <name type="synonym">Ixodes sanguineus</name>
    <dbReference type="NCBI Taxonomy" id="34632"/>
    <lineage>
        <taxon>Eukaryota</taxon>
        <taxon>Metazoa</taxon>
        <taxon>Ecdysozoa</taxon>
        <taxon>Arthropoda</taxon>
        <taxon>Chelicerata</taxon>
        <taxon>Arachnida</taxon>
        <taxon>Acari</taxon>
        <taxon>Parasitiformes</taxon>
        <taxon>Ixodida</taxon>
        <taxon>Ixodoidea</taxon>
        <taxon>Ixodidae</taxon>
        <taxon>Rhipicephalinae</taxon>
        <taxon>Rhipicephalus</taxon>
        <taxon>Rhipicephalus</taxon>
    </lineage>
</organism>
<evidence type="ECO:0000313" key="2">
    <source>
        <dbReference type="EMBL" id="KAH7973070.1"/>
    </source>
</evidence>
<dbReference type="GO" id="GO:0005634">
    <property type="term" value="C:nucleus"/>
    <property type="evidence" value="ECO:0007669"/>
    <property type="project" value="TreeGrafter"/>
</dbReference>
<dbReference type="PANTHER" id="PTHR12931:SF15">
    <property type="entry name" value="UBIQUITIN THIOESTERASE OTUBAIN-LIKE"/>
    <property type="match status" value="1"/>
</dbReference>
<evidence type="ECO:0000313" key="3">
    <source>
        <dbReference type="Proteomes" id="UP000821837"/>
    </source>
</evidence>
<dbReference type="SUPFAM" id="SSF54001">
    <property type="entry name" value="Cysteine proteinases"/>
    <property type="match status" value="1"/>
</dbReference>
<dbReference type="GO" id="GO:0043130">
    <property type="term" value="F:ubiquitin binding"/>
    <property type="evidence" value="ECO:0007669"/>
    <property type="project" value="TreeGrafter"/>
</dbReference>
<dbReference type="Pfam" id="PF10275">
    <property type="entry name" value="Peptidase_C65"/>
    <property type="match status" value="1"/>
</dbReference>
<accession>A0A9D4QC00</accession>
<proteinExistence type="predicted"/>
<dbReference type="AlphaFoldDB" id="A0A9D4QC00"/>
<dbReference type="GO" id="GO:0004843">
    <property type="term" value="F:cysteine-type deubiquitinase activity"/>
    <property type="evidence" value="ECO:0007669"/>
    <property type="project" value="TreeGrafter"/>
</dbReference>
<dbReference type="Gene3D" id="1.20.1300.20">
    <property type="entry name" value="Peptidase C65 Otubain, subdomain 2"/>
    <property type="match status" value="1"/>
</dbReference>
<protein>
    <recommendedName>
        <fullName evidence="4">OTU domain-containing protein</fullName>
    </recommendedName>
</protein>
<dbReference type="PANTHER" id="PTHR12931">
    <property type="entry name" value="UBIQUITIN THIOLESTERASE PROTEIN OTUB"/>
    <property type="match status" value="1"/>
</dbReference>
<feature type="compositionally biased region" description="Basic residues" evidence="1">
    <location>
        <begin position="46"/>
        <end position="63"/>
    </location>
</feature>
<sequence length="108" mass="12570">MVRSLVTVQDLRSKYSHIRKTRPDGNCFFRAIQLRVPRKPVERQGGVHKARSRKSPKTARRSWSRSASSATIEDFHDTFMDVLKRIENNISLEDLLKIFNDRATQTTL</sequence>
<dbReference type="GO" id="GO:0071108">
    <property type="term" value="P:protein K48-linked deubiquitination"/>
    <property type="evidence" value="ECO:0007669"/>
    <property type="project" value="TreeGrafter"/>
</dbReference>
<reference evidence="2" key="2">
    <citation type="submission" date="2021-09" db="EMBL/GenBank/DDBJ databases">
        <authorList>
            <person name="Jia N."/>
            <person name="Wang J."/>
            <person name="Shi W."/>
            <person name="Du L."/>
            <person name="Sun Y."/>
            <person name="Zhan W."/>
            <person name="Jiang J."/>
            <person name="Wang Q."/>
            <person name="Zhang B."/>
            <person name="Ji P."/>
            <person name="Sakyi L.B."/>
            <person name="Cui X."/>
            <person name="Yuan T."/>
            <person name="Jiang B."/>
            <person name="Yang W."/>
            <person name="Lam T.T.-Y."/>
            <person name="Chang Q."/>
            <person name="Ding S."/>
            <person name="Wang X."/>
            <person name="Zhu J."/>
            <person name="Ruan X."/>
            <person name="Zhao L."/>
            <person name="Wei J."/>
            <person name="Que T."/>
            <person name="Du C."/>
            <person name="Cheng J."/>
            <person name="Dai P."/>
            <person name="Han X."/>
            <person name="Huang E."/>
            <person name="Gao Y."/>
            <person name="Liu J."/>
            <person name="Shao H."/>
            <person name="Ye R."/>
            <person name="Li L."/>
            <person name="Wei W."/>
            <person name="Wang X."/>
            <person name="Wang C."/>
            <person name="Huo Q."/>
            <person name="Li W."/>
            <person name="Guo W."/>
            <person name="Chen H."/>
            <person name="Chen S."/>
            <person name="Zhou L."/>
            <person name="Zhou L."/>
            <person name="Ni X."/>
            <person name="Tian J."/>
            <person name="Zhou Y."/>
            <person name="Sheng Y."/>
            <person name="Liu T."/>
            <person name="Pan Y."/>
            <person name="Xia L."/>
            <person name="Li J."/>
            <person name="Zhao F."/>
            <person name="Cao W."/>
        </authorList>
    </citation>
    <scope>NUCLEOTIDE SEQUENCE</scope>
    <source>
        <strain evidence="2">Rsan-2018</strain>
        <tissue evidence="2">Larvae</tissue>
    </source>
</reference>
<dbReference type="InterPro" id="IPR019400">
    <property type="entry name" value="Peptidase_C65_otubain"/>
</dbReference>
<dbReference type="InterPro" id="IPR038765">
    <property type="entry name" value="Papain-like_cys_pep_sf"/>
</dbReference>
<name>A0A9D4QC00_RHISA</name>